<name>G0P1W2_CAEBE</name>
<accession>G0P1W2</accession>
<dbReference type="EMBL" id="GL380019">
    <property type="protein sequence ID" value="EGT42827.1"/>
    <property type="molecule type" value="Genomic_DNA"/>
</dbReference>
<dbReference type="Proteomes" id="UP000008068">
    <property type="component" value="Unassembled WGS sequence"/>
</dbReference>
<keyword evidence="2" id="KW-1185">Reference proteome</keyword>
<evidence type="ECO:0000313" key="1">
    <source>
        <dbReference type="EMBL" id="EGT42827.1"/>
    </source>
</evidence>
<evidence type="ECO:0000313" key="2">
    <source>
        <dbReference type="Proteomes" id="UP000008068"/>
    </source>
</evidence>
<reference evidence="2" key="1">
    <citation type="submission" date="2011-07" db="EMBL/GenBank/DDBJ databases">
        <authorList>
            <consortium name="Caenorhabditis brenneri Sequencing and Analysis Consortium"/>
            <person name="Wilson R.K."/>
        </authorList>
    </citation>
    <scope>NUCLEOTIDE SEQUENCE [LARGE SCALE GENOMIC DNA]</scope>
    <source>
        <strain evidence="2">PB2801</strain>
    </source>
</reference>
<proteinExistence type="predicted"/>
<dbReference type="HOGENOM" id="CLU_2160605_0_0_1"/>
<gene>
    <name evidence="1" type="ORF">CAEBREN_17006</name>
</gene>
<sequence>MAAPLLFDSVRITMKRLAGGPNENVQPTELVQAKNEPSKMIVQEIEKPHKLEAGPIMRQVMSAGSMYPAHFVSVGSNLMKMFNPAAQKIPVKNRQCEEPKRGKGVQVLLKP</sequence>
<dbReference type="AlphaFoldDB" id="G0P1W2"/>
<protein>
    <submittedName>
        <fullName evidence="1">Uncharacterized protein</fullName>
    </submittedName>
</protein>
<dbReference type="InParanoid" id="G0P1W2"/>
<organism evidence="2">
    <name type="scientific">Caenorhabditis brenneri</name>
    <name type="common">Nematode worm</name>
    <dbReference type="NCBI Taxonomy" id="135651"/>
    <lineage>
        <taxon>Eukaryota</taxon>
        <taxon>Metazoa</taxon>
        <taxon>Ecdysozoa</taxon>
        <taxon>Nematoda</taxon>
        <taxon>Chromadorea</taxon>
        <taxon>Rhabditida</taxon>
        <taxon>Rhabditina</taxon>
        <taxon>Rhabditomorpha</taxon>
        <taxon>Rhabditoidea</taxon>
        <taxon>Rhabditidae</taxon>
        <taxon>Peloderinae</taxon>
        <taxon>Caenorhabditis</taxon>
    </lineage>
</organism>